<feature type="transmembrane region" description="Helical" evidence="8">
    <location>
        <begin position="572"/>
        <end position="595"/>
    </location>
</feature>
<dbReference type="GO" id="GO:0005436">
    <property type="term" value="F:sodium:phosphate symporter activity"/>
    <property type="evidence" value="ECO:0007669"/>
    <property type="project" value="InterPro"/>
</dbReference>
<feature type="region of interest" description="Disordered" evidence="7">
    <location>
        <begin position="1"/>
        <end position="87"/>
    </location>
</feature>
<dbReference type="NCBIfam" id="NF037997">
    <property type="entry name" value="Na_Pi_symport"/>
    <property type="match status" value="2"/>
</dbReference>
<comment type="subcellular location">
    <subcellularLocation>
        <location evidence="1">Cell membrane</location>
        <topology evidence="1">Multi-pass membrane protein</topology>
    </subcellularLocation>
</comment>
<feature type="transmembrane region" description="Helical" evidence="8">
    <location>
        <begin position="465"/>
        <end position="492"/>
    </location>
</feature>
<feature type="compositionally biased region" description="Low complexity" evidence="7">
    <location>
        <begin position="75"/>
        <end position="84"/>
    </location>
</feature>
<evidence type="ECO:0000256" key="8">
    <source>
        <dbReference type="SAM" id="Phobius"/>
    </source>
</evidence>
<evidence type="ECO:0000256" key="3">
    <source>
        <dbReference type="ARBA" id="ARBA00022475"/>
    </source>
</evidence>
<sequence>MDDKRNSSNQDQPDLELGNATNTNEESSQVYQIPESELELTPTASHSKLEEQHLIPPQSTPKLTDAFPIKVSQDTTRTNNTPTKKTNEMQKSLRVGKLYRVNQNGFQPAPSSHPQPQTDSSVVHDVNEDTDASWMDVLTACCCHSPREWLSIVVGLVCLCACLYFFLLALQLLGTSFKVVGGCTAGSLLSSDTNPVAALCIGIIATAILQSSSTTTAIIVSLVSGGLDVKQAIYLVMGANVGTSVTSMIVSLAHMGDGAELERAFSGASLLLVFNVSTVVILFPLELITGYLYELSKAMLPARVGQDEKWEGPIKKIVAPLANKIIMANSGLITDLANEDLKCEDKYPVRCFNSTENRDVFILQQRNPIDYPDFNATKYDFGSPTYVGYDTCDAGLIGCNKKDGKCPVFFQEGASKQDDITAGWVCLIMSLFLLIICLILLVALLKKILLGASTRIIYKATNINGYISIVIGAAVTVLVQSSSITASALTPLAGIGVLKVEQMYPLIIGADIGTCITALLASLVSSKVDALQVALCHLFFNITGAVIWYVVPPVRRVPLFFARYLGKVTRKWRQFPIVFIIICFFVLPILVLGISTCFEKGSRGYQALGIFLTLLIFAAIIYAFVWWRYKGGKSTFRSWIRERKRKEAALKALADDMDYIKVDLEYCKNEIIRLKDFAGVVSANENFHYGPLGQGTDDHEFELPPEETLDGQKSIHGSVSTKNWAGVLADAGVSIKGSLASMKL</sequence>
<dbReference type="GO" id="GO:0044341">
    <property type="term" value="P:sodium-dependent phosphate transport"/>
    <property type="evidence" value="ECO:0007669"/>
    <property type="project" value="InterPro"/>
</dbReference>
<dbReference type="Pfam" id="PF02690">
    <property type="entry name" value="Na_Pi_cotrans"/>
    <property type="match status" value="2"/>
</dbReference>
<evidence type="ECO:0000256" key="7">
    <source>
        <dbReference type="SAM" id="MobiDB-lite"/>
    </source>
</evidence>
<gene>
    <name evidence="9" type="ORF">CTEN210_01094</name>
</gene>
<dbReference type="PANTHER" id="PTHR10010:SF46">
    <property type="entry name" value="SODIUM-DEPENDENT PHOSPHATE TRANSPORT PROTEIN 2B"/>
    <property type="match status" value="1"/>
</dbReference>
<comment type="caution">
    <text evidence="9">The sequence shown here is derived from an EMBL/GenBank/DDBJ whole genome shotgun (WGS) entry which is preliminary data.</text>
</comment>
<keyword evidence="3" id="KW-1003">Cell membrane</keyword>
<feature type="transmembrane region" description="Helical" evidence="8">
    <location>
        <begin position="504"/>
        <end position="524"/>
    </location>
</feature>
<feature type="transmembrane region" description="Helical" evidence="8">
    <location>
        <begin position="149"/>
        <end position="170"/>
    </location>
</feature>
<feature type="compositionally biased region" description="Polar residues" evidence="7">
    <location>
        <begin position="19"/>
        <end position="31"/>
    </location>
</feature>
<dbReference type="AlphaFoldDB" id="A0AAD3CGC6"/>
<evidence type="ECO:0000256" key="2">
    <source>
        <dbReference type="ARBA" id="ARBA00005808"/>
    </source>
</evidence>
<evidence type="ECO:0000256" key="4">
    <source>
        <dbReference type="ARBA" id="ARBA00022692"/>
    </source>
</evidence>
<feature type="transmembrane region" description="Helical" evidence="8">
    <location>
        <begin position="232"/>
        <end position="256"/>
    </location>
</feature>
<keyword evidence="6 8" id="KW-0472">Membrane</keyword>
<evidence type="ECO:0000313" key="10">
    <source>
        <dbReference type="Proteomes" id="UP001054902"/>
    </source>
</evidence>
<dbReference type="EMBL" id="BLLK01000020">
    <property type="protein sequence ID" value="GFH44620.1"/>
    <property type="molecule type" value="Genomic_DNA"/>
</dbReference>
<comment type="similarity">
    <text evidence="2">Belongs to the SLC34A transporter family.</text>
</comment>
<keyword evidence="10" id="KW-1185">Reference proteome</keyword>
<name>A0AAD3CGC6_9STRA</name>
<proteinExistence type="inferred from homology"/>
<evidence type="ECO:0000256" key="5">
    <source>
        <dbReference type="ARBA" id="ARBA00022989"/>
    </source>
</evidence>
<feature type="transmembrane region" description="Helical" evidence="8">
    <location>
        <begin position="268"/>
        <end position="293"/>
    </location>
</feature>
<feature type="transmembrane region" description="Helical" evidence="8">
    <location>
        <begin position="530"/>
        <end position="551"/>
    </location>
</feature>
<keyword evidence="5 8" id="KW-1133">Transmembrane helix</keyword>
<feature type="transmembrane region" description="Helical" evidence="8">
    <location>
        <begin position="607"/>
        <end position="627"/>
    </location>
</feature>
<organism evidence="9 10">
    <name type="scientific">Chaetoceros tenuissimus</name>
    <dbReference type="NCBI Taxonomy" id="426638"/>
    <lineage>
        <taxon>Eukaryota</taxon>
        <taxon>Sar</taxon>
        <taxon>Stramenopiles</taxon>
        <taxon>Ochrophyta</taxon>
        <taxon>Bacillariophyta</taxon>
        <taxon>Coscinodiscophyceae</taxon>
        <taxon>Chaetocerotophycidae</taxon>
        <taxon>Chaetocerotales</taxon>
        <taxon>Chaetocerotaceae</taxon>
        <taxon>Chaetoceros</taxon>
    </lineage>
</organism>
<reference evidence="9 10" key="1">
    <citation type="journal article" date="2021" name="Sci. Rep.">
        <title>The genome of the diatom Chaetoceros tenuissimus carries an ancient integrated fragment of an extant virus.</title>
        <authorList>
            <person name="Hongo Y."/>
            <person name="Kimura K."/>
            <person name="Takaki Y."/>
            <person name="Yoshida Y."/>
            <person name="Baba S."/>
            <person name="Kobayashi G."/>
            <person name="Nagasaki K."/>
            <person name="Hano T."/>
            <person name="Tomaru Y."/>
        </authorList>
    </citation>
    <scope>NUCLEOTIDE SEQUENCE [LARGE SCALE GENOMIC DNA]</scope>
    <source>
        <strain evidence="9 10">NIES-3715</strain>
    </source>
</reference>
<accession>A0AAD3CGC6</accession>
<dbReference type="InterPro" id="IPR003841">
    <property type="entry name" value="Na/Pi_transpt"/>
</dbReference>
<keyword evidence="4 8" id="KW-0812">Transmembrane</keyword>
<feature type="transmembrane region" description="Helical" evidence="8">
    <location>
        <begin position="424"/>
        <end position="445"/>
    </location>
</feature>
<dbReference type="Proteomes" id="UP001054902">
    <property type="component" value="Unassembled WGS sequence"/>
</dbReference>
<dbReference type="GO" id="GO:0005886">
    <property type="term" value="C:plasma membrane"/>
    <property type="evidence" value="ECO:0007669"/>
    <property type="project" value="UniProtKB-SubCell"/>
</dbReference>
<evidence type="ECO:0000256" key="6">
    <source>
        <dbReference type="ARBA" id="ARBA00023136"/>
    </source>
</evidence>
<dbReference type="PANTHER" id="PTHR10010">
    <property type="entry name" value="SOLUTE CARRIER FAMILY 34 SODIUM PHOSPHATE , MEMBER 2-RELATED"/>
    <property type="match status" value="1"/>
</dbReference>
<protein>
    <submittedName>
        <fullName evidence="9">Solute carrier family 34</fullName>
    </submittedName>
</protein>
<evidence type="ECO:0000313" key="9">
    <source>
        <dbReference type="EMBL" id="GFH44620.1"/>
    </source>
</evidence>
<evidence type="ECO:0000256" key="1">
    <source>
        <dbReference type="ARBA" id="ARBA00004651"/>
    </source>
</evidence>